<keyword evidence="7" id="KW-0472">Membrane</keyword>
<keyword evidence="4 7" id="KW-0732">Signal</keyword>
<evidence type="ECO:0000256" key="2">
    <source>
        <dbReference type="ARBA" id="ARBA00022617"/>
    </source>
</evidence>
<dbReference type="Pfam" id="PF03918">
    <property type="entry name" value="CcmH"/>
    <property type="match status" value="1"/>
</dbReference>
<keyword evidence="6 7" id="KW-0408">Iron</keyword>
<dbReference type="PANTHER" id="PTHR47870:SF1">
    <property type="entry name" value="CYTOCHROME C-TYPE BIOGENESIS PROTEIN CCMH"/>
    <property type="match status" value="1"/>
</dbReference>
<evidence type="ECO:0000313" key="10">
    <source>
        <dbReference type="Proteomes" id="UP000640485"/>
    </source>
</evidence>
<evidence type="ECO:0000256" key="6">
    <source>
        <dbReference type="ARBA" id="ARBA00023004"/>
    </source>
</evidence>
<evidence type="ECO:0000256" key="4">
    <source>
        <dbReference type="ARBA" id="ARBA00022729"/>
    </source>
</evidence>
<feature type="domain" description="CcmH/CycL/Ccl2/NrfF N-terminal" evidence="8">
    <location>
        <begin position="7"/>
        <end position="148"/>
    </location>
</feature>
<keyword evidence="2 7" id="KW-0349">Heme</keyword>
<feature type="chain" id="PRO_5038172994" description="Cytochrome c-type biogenesis protein" evidence="7">
    <location>
        <begin position="19"/>
        <end position="150"/>
    </location>
</feature>
<evidence type="ECO:0000259" key="8">
    <source>
        <dbReference type="Pfam" id="PF03918"/>
    </source>
</evidence>
<evidence type="ECO:0000256" key="7">
    <source>
        <dbReference type="RuleBase" id="RU364112"/>
    </source>
</evidence>
<evidence type="ECO:0000256" key="5">
    <source>
        <dbReference type="ARBA" id="ARBA00022748"/>
    </source>
</evidence>
<organism evidence="9 10">
    <name type="scientific">Paracoccus caeni</name>
    <dbReference type="NCBI Taxonomy" id="657651"/>
    <lineage>
        <taxon>Bacteria</taxon>
        <taxon>Pseudomonadati</taxon>
        <taxon>Pseudomonadota</taxon>
        <taxon>Alphaproteobacteria</taxon>
        <taxon>Rhodobacterales</taxon>
        <taxon>Paracoccaceae</taxon>
        <taxon>Paracoccus</taxon>
    </lineage>
</organism>
<dbReference type="EMBL" id="JAEPRQ010000001">
    <property type="protein sequence ID" value="MBK4215510.1"/>
    <property type="molecule type" value="Genomic_DNA"/>
</dbReference>
<comment type="similarity">
    <text evidence="1 7">Belongs to the CcmH/CycL/Ccl2/NrfF family.</text>
</comment>
<dbReference type="GO" id="GO:0046872">
    <property type="term" value="F:metal ion binding"/>
    <property type="evidence" value="ECO:0007669"/>
    <property type="project" value="UniProtKB-KW"/>
</dbReference>
<protein>
    <recommendedName>
        <fullName evidence="7">Cytochrome c-type biogenesis protein</fullName>
    </recommendedName>
</protein>
<keyword evidence="3 7" id="KW-0479">Metal-binding</keyword>
<dbReference type="RefSeq" id="WP_200684528.1">
    <property type="nucleotide sequence ID" value="NZ_JAEPRQ010000001.1"/>
</dbReference>
<feature type="transmembrane region" description="Helical" evidence="7">
    <location>
        <begin position="102"/>
        <end position="123"/>
    </location>
</feature>
<proteinExistence type="inferred from homology"/>
<feature type="signal peptide" evidence="7">
    <location>
        <begin position="1"/>
        <end position="18"/>
    </location>
</feature>
<dbReference type="Gene3D" id="1.10.8.640">
    <property type="entry name" value="Cytochrome C biogenesis protein"/>
    <property type="match status" value="1"/>
</dbReference>
<keyword evidence="7" id="KW-1133">Transmembrane helix</keyword>
<dbReference type="Proteomes" id="UP000640485">
    <property type="component" value="Unassembled WGS sequence"/>
</dbReference>
<evidence type="ECO:0000313" key="9">
    <source>
        <dbReference type="EMBL" id="MBK4215510.1"/>
    </source>
</evidence>
<dbReference type="GO" id="GO:0005886">
    <property type="term" value="C:plasma membrane"/>
    <property type="evidence" value="ECO:0007669"/>
    <property type="project" value="TreeGrafter"/>
</dbReference>
<sequence length="150" mass="16608">MRRLILALMLALPMAALAVQPDEVLDDPALEARAREISQKLRCPVCQGENIDESNAPISRDLRLYVRERLVGGDSNDQVIDAVTDRFGEFVLFEPRAEGGNLVLWLAGPAMALIGLIAAALFLRGRRVAQMPVEALSDDEKARLDRIMRD</sequence>
<gene>
    <name evidence="9" type="ORF">JJJ17_06185</name>
</gene>
<keyword evidence="5" id="KW-0201">Cytochrome c-type biogenesis</keyword>
<dbReference type="InterPro" id="IPR005616">
    <property type="entry name" value="CcmH/CycL/Ccl2/NrfF_N"/>
</dbReference>
<comment type="function">
    <text evidence="7">Possible subunit of a heme lyase.</text>
</comment>
<dbReference type="AlphaFoldDB" id="A0A934SAT1"/>
<dbReference type="GO" id="GO:0017004">
    <property type="term" value="P:cytochrome complex assembly"/>
    <property type="evidence" value="ECO:0007669"/>
    <property type="project" value="UniProtKB-KW"/>
</dbReference>
<comment type="caution">
    <text evidence="9">The sequence shown here is derived from an EMBL/GenBank/DDBJ whole genome shotgun (WGS) entry which is preliminary data.</text>
</comment>
<name>A0A934SAT1_9RHOB</name>
<evidence type="ECO:0000256" key="1">
    <source>
        <dbReference type="ARBA" id="ARBA00010342"/>
    </source>
</evidence>
<dbReference type="InterPro" id="IPR051263">
    <property type="entry name" value="C-type_cytochrome_biogenesis"/>
</dbReference>
<keyword evidence="10" id="KW-1185">Reference proteome</keyword>
<evidence type="ECO:0000256" key="3">
    <source>
        <dbReference type="ARBA" id="ARBA00022723"/>
    </source>
</evidence>
<dbReference type="PANTHER" id="PTHR47870">
    <property type="entry name" value="CYTOCHROME C-TYPE BIOGENESIS PROTEIN CCMH"/>
    <property type="match status" value="1"/>
</dbReference>
<dbReference type="CDD" id="cd16378">
    <property type="entry name" value="CcmH_N"/>
    <property type="match status" value="1"/>
</dbReference>
<keyword evidence="7" id="KW-0812">Transmembrane</keyword>
<accession>A0A934SAT1</accession>
<dbReference type="InterPro" id="IPR038297">
    <property type="entry name" value="CcmH/CycL/NrfF/Ccl2_sf"/>
</dbReference>
<reference evidence="9" key="1">
    <citation type="submission" date="2021-01" db="EMBL/GenBank/DDBJ databases">
        <title>Paracoccus amoyensis sp. nov., isolated from the surface seawater along the coast of Xiamen Island, China.</title>
        <authorList>
            <person name="Lyu L."/>
        </authorList>
    </citation>
    <scope>NUCLEOTIDE SEQUENCE</scope>
    <source>
        <strain evidence="9">MJ17</strain>
    </source>
</reference>